<comment type="caution">
    <text evidence="3">The sequence shown here is derived from an EMBL/GenBank/DDBJ whole genome shotgun (WGS) entry which is preliminary data.</text>
</comment>
<dbReference type="PANTHER" id="PTHR32387:SF0">
    <property type="entry name" value="PROTEIN NO VEIN"/>
    <property type="match status" value="1"/>
</dbReference>
<keyword evidence="4" id="KW-1185">Reference proteome</keyword>
<evidence type="ECO:0000313" key="3">
    <source>
        <dbReference type="EMBL" id="KAK3004440.1"/>
    </source>
</evidence>
<protein>
    <recommendedName>
        <fullName evidence="2">Protein NO VEIN C-terminal domain-containing protein</fullName>
    </recommendedName>
</protein>
<dbReference type="EMBL" id="JAVXUP010002256">
    <property type="protein sequence ID" value="KAK3004440.1"/>
    <property type="molecule type" value="Genomic_DNA"/>
</dbReference>
<dbReference type="InterPro" id="IPR024975">
    <property type="entry name" value="NOV_C"/>
</dbReference>
<proteinExistence type="predicted"/>
<dbReference type="GO" id="GO:0009793">
    <property type="term" value="P:embryo development ending in seed dormancy"/>
    <property type="evidence" value="ECO:0007669"/>
    <property type="project" value="TreeGrafter"/>
</dbReference>
<feature type="region of interest" description="Disordered" evidence="1">
    <location>
        <begin position="1084"/>
        <end position="1105"/>
    </location>
</feature>
<accession>A0AA89AJC5</accession>
<evidence type="ECO:0000259" key="2">
    <source>
        <dbReference type="Pfam" id="PF13020"/>
    </source>
</evidence>
<feature type="region of interest" description="Disordered" evidence="1">
    <location>
        <begin position="943"/>
        <end position="962"/>
    </location>
</feature>
<evidence type="ECO:0000256" key="1">
    <source>
        <dbReference type="SAM" id="MobiDB-lite"/>
    </source>
</evidence>
<dbReference type="GO" id="GO:0005634">
    <property type="term" value="C:nucleus"/>
    <property type="evidence" value="ECO:0007669"/>
    <property type="project" value="TreeGrafter"/>
</dbReference>
<dbReference type="GO" id="GO:0010305">
    <property type="term" value="P:leaf vascular tissue pattern formation"/>
    <property type="evidence" value="ECO:0007669"/>
    <property type="project" value="TreeGrafter"/>
</dbReference>
<feature type="domain" description="Protein NO VEIN C-terminal" evidence="2">
    <location>
        <begin position="1122"/>
        <end position="1211"/>
    </location>
</feature>
<organism evidence="3 4">
    <name type="scientific">Escallonia herrerae</name>
    <dbReference type="NCBI Taxonomy" id="1293975"/>
    <lineage>
        <taxon>Eukaryota</taxon>
        <taxon>Viridiplantae</taxon>
        <taxon>Streptophyta</taxon>
        <taxon>Embryophyta</taxon>
        <taxon>Tracheophyta</taxon>
        <taxon>Spermatophyta</taxon>
        <taxon>Magnoliopsida</taxon>
        <taxon>eudicotyledons</taxon>
        <taxon>Gunneridae</taxon>
        <taxon>Pentapetalae</taxon>
        <taxon>asterids</taxon>
        <taxon>campanulids</taxon>
        <taxon>Escalloniales</taxon>
        <taxon>Escalloniaceae</taxon>
        <taxon>Escallonia</taxon>
    </lineage>
</organism>
<evidence type="ECO:0000313" key="4">
    <source>
        <dbReference type="Proteomes" id="UP001188597"/>
    </source>
</evidence>
<reference evidence="3" key="1">
    <citation type="submission" date="2022-12" db="EMBL/GenBank/DDBJ databases">
        <title>Draft genome assemblies for two species of Escallonia (Escalloniales).</title>
        <authorList>
            <person name="Chanderbali A."/>
            <person name="Dervinis C."/>
            <person name="Anghel I."/>
            <person name="Soltis D."/>
            <person name="Soltis P."/>
            <person name="Zapata F."/>
        </authorList>
    </citation>
    <scope>NUCLEOTIDE SEQUENCE</scope>
    <source>
        <strain evidence="3">UCBG64.0493</strain>
        <tissue evidence="3">Leaf</tissue>
    </source>
</reference>
<dbReference type="Pfam" id="PF13020">
    <property type="entry name" value="NOV_C"/>
    <property type="match status" value="1"/>
</dbReference>
<dbReference type="PANTHER" id="PTHR32387">
    <property type="entry name" value="WU:FJ29H11"/>
    <property type="match status" value="1"/>
</dbReference>
<sequence>MLSDSFIVMKKEVLGGGIVNVSVGKEKMSWLVVSHRLQANGIRPDVQSTEISVAFTLQESCDGNYIPNLEHQPVFAFLPLRTYGLKFILQGDFILPSSREEVTGDSPWNQWLLSEFPSLFVGALKSFHGLSCFKEKPGKAVSTFMSFVPLVGEVHGFFASLPRMIISKLRMANCLLLEGDSNELVPPCKVLRNWTEEVRSLLPDSLLHEHLGLGFLNKDIVLSDTLAEALGIEEYGPKILLHVVSSLSRRKSGLRSMGLGWLSSWLNAIYLTCAHSPRKASQNVATEPDFVDNLRKIPFIPLSDGKYGSLDEGTIWLHSDALSTSFDNESGPEAFPKLYGKLRIVNPVLFNAAPAVNSSINDECLVENITRMLYLVGVQRLSAHDILKVHILPAISDESNIVAHKDLMTEYLSFAMLHLQSSCSNCCMEREYLISELRTKALILTNYGHKRPSEVSIHFNEDFGNPINVKTLIDGIDVKWHEVDFSYLKHPITKSVSGAVLKWRNFFHELGVTDFVQVVQTEKRVKDIPHLFNSMMWDMDMISSGTIAKDWESQELVHLLSKFTSRIDQERCKYLLEFFDKLWDDNYSNKITGYCNISSTGELKTFKSSFISILHDIRWIASSMDDELHFPKEVFHNCEAVCSILGATAPYAVPKVFKVFLKWSDGSNSGLLSSEDIEYLKECLSKVEFVVLPTALDKWVSLHPSFGLVCWCDDEALRKEFKHFENIDFLYFGELGDEEKETLRTKVSVFMQRLGIPALSEVVAREAIYYGPADCSFKTSLVNWALPYAQRYLHNVYPDKYSELKQSGFENLSRLRIVVVEKLFYRNVIKRADIASKKRFESNCLSQGNILYVTRESDTHSIFMEISGFFLNGTSELHMANFLHMITTMAESGSTEEQTEFFILNSQKVPKLPEDEAIWSLSSVPSSPWDDETLLTSYASALTDEPDPQMSKRKPCPTSNWPPVNWKSAPGFSFSRTNGLRSQATGSVQMRKGNDEENFVAQTNVMTPIEKTSPGFSFAGADELGQMRNGSNSEEYNALTNPTVEINADWTIEDDLAATMPAMVLQDCETAEYRPERVVLNPVDVGAGSNGTKSSSSNYSERDQLSIGTSNPEQAIITGRLGELVAFKYFTGKVGETSVKWVNESKETGLPYDIVIGDKKMGREYIEVKATKYARKDWFIISAREWQFAVEKGEYYSIARVVLLANNKARVTIYKNPAKLCQLRQLQLAVVMPQQQEFAVVA</sequence>
<dbReference type="AlphaFoldDB" id="A0AA89AJC5"/>
<name>A0AA89AJC5_9ASTE</name>
<dbReference type="GO" id="GO:0048364">
    <property type="term" value="P:root development"/>
    <property type="evidence" value="ECO:0007669"/>
    <property type="project" value="TreeGrafter"/>
</dbReference>
<dbReference type="Proteomes" id="UP001188597">
    <property type="component" value="Unassembled WGS sequence"/>
</dbReference>
<dbReference type="InterPro" id="IPR052957">
    <property type="entry name" value="Auxin_embryo_med"/>
</dbReference>
<feature type="compositionally biased region" description="Low complexity" evidence="1">
    <location>
        <begin position="1090"/>
        <end position="1099"/>
    </location>
</feature>
<gene>
    <name evidence="3" type="ORF">RJ639_020202</name>
</gene>